<organism evidence="2 3">
    <name type="scientific">Mesobacillus boroniphilus JCM 21738</name>
    <dbReference type="NCBI Taxonomy" id="1294265"/>
    <lineage>
        <taxon>Bacteria</taxon>
        <taxon>Bacillati</taxon>
        <taxon>Bacillota</taxon>
        <taxon>Bacilli</taxon>
        <taxon>Bacillales</taxon>
        <taxon>Bacillaceae</taxon>
        <taxon>Mesobacillus</taxon>
    </lineage>
</organism>
<proteinExistence type="predicted"/>
<accession>W4RRK6</accession>
<gene>
    <name evidence="2" type="ORF">JCM21738_3400</name>
</gene>
<evidence type="ECO:0000313" key="3">
    <source>
        <dbReference type="Proteomes" id="UP000018949"/>
    </source>
</evidence>
<feature type="compositionally biased region" description="Basic and acidic residues" evidence="1">
    <location>
        <begin position="48"/>
        <end position="57"/>
    </location>
</feature>
<dbReference type="Proteomes" id="UP000018949">
    <property type="component" value="Unassembled WGS sequence"/>
</dbReference>
<evidence type="ECO:0000256" key="1">
    <source>
        <dbReference type="SAM" id="MobiDB-lite"/>
    </source>
</evidence>
<sequence length="57" mass="6419">MAKRKAERNALAKYTNTPKKNLQESEFSAEFAHGEDPANLPTEIQSRAGKEDRDEKA</sequence>
<comment type="caution">
    <text evidence="2">The sequence shown here is derived from an EMBL/GenBank/DDBJ whole genome shotgun (WGS) entry which is preliminary data.</text>
</comment>
<dbReference type="EMBL" id="BAUW01000045">
    <property type="protein sequence ID" value="GAE46493.1"/>
    <property type="molecule type" value="Genomic_DNA"/>
</dbReference>
<evidence type="ECO:0000313" key="2">
    <source>
        <dbReference type="EMBL" id="GAE46493.1"/>
    </source>
</evidence>
<feature type="compositionally biased region" description="Polar residues" evidence="1">
    <location>
        <begin position="14"/>
        <end position="26"/>
    </location>
</feature>
<reference evidence="2 3" key="1">
    <citation type="submission" date="2013-12" db="EMBL/GenBank/DDBJ databases">
        <title>NBRP : Genome information of microbial organism related human and environment.</title>
        <authorList>
            <person name="Hattori M."/>
            <person name="Oshima K."/>
            <person name="Inaba H."/>
            <person name="Suda W."/>
            <person name="Sakamoto M."/>
            <person name="Iino T."/>
            <person name="Kitahara M."/>
            <person name="Oshida Y."/>
            <person name="Iida T."/>
            <person name="Kudo T."/>
            <person name="Itoh T."/>
            <person name="Ahmed I."/>
            <person name="Ohkuma M."/>
        </authorList>
    </citation>
    <scope>NUCLEOTIDE SEQUENCE [LARGE SCALE GENOMIC DNA]</scope>
    <source>
        <strain evidence="2 3">JCM 21738</strain>
    </source>
</reference>
<name>W4RRK6_9BACI</name>
<dbReference type="RefSeq" id="WP_162232612.1">
    <property type="nucleotide sequence ID" value="NZ_BAUW01000045.1"/>
</dbReference>
<keyword evidence="3" id="KW-1185">Reference proteome</keyword>
<feature type="region of interest" description="Disordered" evidence="1">
    <location>
        <begin position="1"/>
        <end position="57"/>
    </location>
</feature>
<dbReference type="AlphaFoldDB" id="W4RRK6"/>
<protein>
    <submittedName>
        <fullName evidence="2">Uncharacterized protein</fullName>
    </submittedName>
</protein>